<dbReference type="Proteomes" id="UP000295537">
    <property type="component" value="Unassembled WGS sequence"/>
</dbReference>
<evidence type="ECO:0000256" key="1">
    <source>
        <dbReference type="PIRSR" id="PIRSR601952-1"/>
    </source>
</evidence>
<feature type="binding site" evidence="2">
    <location>
        <position position="425"/>
    </location>
    <ligand>
        <name>Zn(2+)</name>
        <dbReference type="ChEBI" id="CHEBI:29105"/>
        <label>2</label>
    </ligand>
</feature>
<feature type="binding site" evidence="2">
    <location>
        <position position="131"/>
    </location>
    <ligand>
        <name>Zn(2+)</name>
        <dbReference type="ChEBI" id="CHEBI:29105"/>
        <label>2</label>
    </ligand>
</feature>
<dbReference type="GO" id="GO:0046872">
    <property type="term" value="F:metal ion binding"/>
    <property type="evidence" value="ECO:0007669"/>
    <property type="project" value="UniProtKB-KW"/>
</dbReference>
<dbReference type="GO" id="GO:0004035">
    <property type="term" value="F:alkaline phosphatase activity"/>
    <property type="evidence" value="ECO:0007669"/>
    <property type="project" value="TreeGrafter"/>
</dbReference>
<evidence type="ECO:0000256" key="2">
    <source>
        <dbReference type="PIRSR" id="PIRSR601952-2"/>
    </source>
</evidence>
<dbReference type="InterPro" id="IPR001952">
    <property type="entry name" value="Alkaline_phosphatase"/>
</dbReference>
<dbReference type="PANTHER" id="PTHR11596">
    <property type="entry name" value="ALKALINE PHOSPHATASE"/>
    <property type="match status" value="1"/>
</dbReference>
<protein>
    <submittedName>
        <fullName evidence="5">Alkaline phosphatase</fullName>
    </submittedName>
</protein>
<comment type="cofactor">
    <cofactor evidence="2">
        <name>Zn(2+)</name>
        <dbReference type="ChEBI" id="CHEBI:29105"/>
    </cofactor>
    <text evidence="2">Binds 2 Zn(2+) ions.</text>
</comment>
<feature type="binding site" evidence="2">
    <location>
        <position position="387"/>
    </location>
    <ligand>
        <name>Zn(2+)</name>
        <dbReference type="ChEBI" id="CHEBI:29105"/>
        <label>2</label>
    </ligand>
</feature>
<proteinExistence type="inferred from homology"/>
<dbReference type="PRINTS" id="PR00113">
    <property type="entry name" value="ALKPHPHTASE"/>
</dbReference>
<keyword evidence="2" id="KW-0460">Magnesium</keyword>
<feature type="signal peptide" evidence="4">
    <location>
        <begin position="1"/>
        <end position="20"/>
    </location>
</feature>
<accession>A0A4R2N5K7</accession>
<evidence type="ECO:0000256" key="4">
    <source>
        <dbReference type="SAM" id="SignalP"/>
    </source>
</evidence>
<evidence type="ECO:0000313" key="5">
    <source>
        <dbReference type="EMBL" id="TCP16107.1"/>
    </source>
</evidence>
<dbReference type="CDD" id="cd16012">
    <property type="entry name" value="ALP"/>
    <property type="match status" value="1"/>
</dbReference>
<comment type="similarity">
    <text evidence="3">Belongs to the alkaline phosphatase family.</text>
</comment>
<feature type="binding site" evidence="2">
    <location>
        <position position="378"/>
    </location>
    <ligand>
        <name>Mg(2+)</name>
        <dbReference type="ChEBI" id="CHEBI:18420"/>
    </ligand>
</feature>
<name>A0A4R2N5K7_9PAST</name>
<comment type="caution">
    <text evidence="5">The sequence shown here is derived from an EMBL/GenBank/DDBJ whole genome shotgun (WGS) entry which is preliminary data.</text>
</comment>
<feature type="binding site" evidence="2">
    <location>
        <position position="241"/>
    </location>
    <ligand>
        <name>Mg(2+)</name>
        <dbReference type="ChEBI" id="CHEBI:18420"/>
    </ligand>
</feature>
<dbReference type="EMBL" id="SLXJ01000014">
    <property type="protein sequence ID" value="TCP16107.1"/>
    <property type="molecule type" value="Genomic_DNA"/>
</dbReference>
<dbReference type="Pfam" id="PF00245">
    <property type="entry name" value="Alk_phosphatase"/>
    <property type="match status" value="1"/>
</dbReference>
<keyword evidence="2" id="KW-0479">Metal-binding</keyword>
<comment type="cofactor">
    <cofactor evidence="2">
        <name>Mg(2+)</name>
        <dbReference type="ChEBI" id="CHEBI:18420"/>
    </cofactor>
    <text evidence="2">Binds 1 Mg(2+) ion.</text>
</comment>
<feature type="binding site" evidence="2">
    <location>
        <position position="383"/>
    </location>
    <ligand>
        <name>Zn(2+)</name>
        <dbReference type="ChEBI" id="CHEBI:29105"/>
        <label>2</label>
    </ligand>
</feature>
<reference evidence="5 6" key="1">
    <citation type="submission" date="2019-03" db="EMBL/GenBank/DDBJ databases">
        <title>Genomic Encyclopedia of Type Strains, Phase IV (KMG-IV): sequencing the most valuable type-strain genomes for metagenomic binning, comparative biology and taxonomic classification.</title>
        <authorList>
            <person name="Goeker M."/>
        </authorList>
    </citation>
    <scope>NUCLEOTIDE SEQUENCE [LARGE SCALE GENOMIC DNA]</scope>
    <source>
        <strain evidence="5 6">DSM 16380</strain>
    </source>
</reference>
<feature type="chain" id="PRO_5020654010" evidence="4">
    <location>
        <begin position="21"/>
        <end position="573"/>
    </location>
</feature>
<dbReference type="OrthoDB" id="9794455at2"/>
<evidence type="ECO:0000313" key="6">
    <source>
        <dbReference type="Proteomes" id="UP000295537"/>
    </source>
</evidence>
<keyword evidence="6" id="KW-1185">Reference proteome</keyword>
<feature type="binding site" evidence="2">
    <location>
        <position position="426"/>
    </location>
    <ligand>
        <name>Zn(2+)</name>
        <dbReference type="ChEBI" id="CHEBI:29105"/>
        <label>2</label>
    </ligand>
</feature>
<feature type="active site" description="Phosphoserine intermediate" evidence="1">
    <location>
        <position position="180"/>
    </location>
</feature>
<sequence>MKLRYLISLMMTALPVSGVAQNIYPIDRATMMEGGKFDFKVEFDEVIKLEQAKILINGKDYRDVLKGNVEFVEKEDGKEVSALWIRDTSIARADAYKVTVETKGKKSEVKWDVYATPEKRKAKNVILFLGDGLSVAHRTGARILSKGVNEGKANAKLAMDTLPYMGFIGTSSTDAITADSANTMSAYMTGHKSAINALGVYTSRSEGNFNHPKQETLGELLKRRTKMAVGIVSDAEIEDATPAAVVSHTRRRSDKPEIVEMMYNVKPDVILGGGSAYFLPKSTPGSKRKDEKNFIELFKNDGYQFVTDATELKGVAKDTRKLLGLFHTGNMNTVVDRRFLTENGATKKFPNQPDLTEMTRAALDVLSKNEDGFFLVVESALIDKASHPLDWERAVMGTIMLDQAVEIAKEFAKKDPDTLILVTADHTHGLSITGVVDDNKEAELMRDKVTQSGFPNYKDEDGDGYPDKLDVDKRLAVFFTNFPDYYETFRPKLDGQFVPAVKNDKGEYVANEAFKDVPGAMFRQGILPRNYGSGAHTVDDVVIQAGGPGAEAIRGYMENSDLFKVIVDALAVK</sequence>
<dbReference type="SUPFAM" id="SSF53649">
    <property type="entry name" value="Alkaline phosphatase-like"/>
    <property type="match status" value="1"/>
</dbReference>
<dbReference type="Gene3D" id="3.40.720.10">
    <property type="entry name" value="Alkaline Phosphatase, subunit A"/>
    <property type="match status" value="1"/>
</dbReference>
<dbReference type="RefSeq" id="WP_132501900.1">
    <property type="nucleotide sequence ID" value="NZ_LVXA01000001.1"/>
</dbReference>
<feature type="binding site" evidence="2">
    <location>
        <position position="131"/>
    </location>
    <ligand>
        <name>Mg(2+)</name>
        <dbReference type="ChEBI" id="CHEBI:18420"/>
    </ligand>
</feature>
<gene>
    <name evidence="5" type="ORF">EV693_11424</name>
</gene>
<dbReference type="PANTHER" id="PTHR11596:SF72">
    <property type="entry name" value="ALKALINE PHOSPHATASE"/>
    <property type="match status" value="1"/>
</dbReference>
<dbReference type="SMART" id="SM00098">
    <property type="entry name" value="alkPPc"/>
    <property type="match status" value="1"/>
</dbReference>
<keyword evidence="4" id="KW-0732">Signal</keyword>
<dbReference type="InterPro" id="IPR017850">
    <property type="entry name" value="Alkaline_phosphatase_core_sf"/>
</dbReference>
<evidence type="ECO:0000256" key="3">
    <source>
        <dbReference type="RuleBase" id="RU003946"/>
    </source>
</evidence>
<organism evidence="5 6">
    <name type="scientific">Nicoletella semolina</name>
    <dbReference type="NCBI Taxonomy" id="271160"/>
    <lineage>
        <taxon>Bacteria</taxon>
        <taxon>Pseudomonadati</taxon>
        <taxon>Pseudomonadota</taxon>
        <taxon>Gammaproteobacteria</taxon>
        <taxon>Pasteurellales</taxon>
        <taxon>Pasteurellaceae</taxon>
        <taxon>Nicoletella</taxon>
    </lineage>
</organism>
<keyword evidence="2" id="KW-0862">Zinc</keyword>
<feature type="binding site" evidence="2">
    <location>
        <position position="536"/>
    </location>
    <ligand>
        <name>Zn(2+)</name>
        <dbReference type="ChEBI" id="CHEBI:29105"/>
        <label>2</label>
    </ligand>
</feature>
<dbReference type="AlphaFoldDB" id="A0A4R2N5K7"/>
<feature type="binding site" evidence="2">
    <location>
        <position position="239"/>
    </location>
    <ligand>
        <name>Mg(2+)</name>
        <dbReference type="ChEBI" id="CHEBI:18420"/>
    </ligand>
</feature>